<feature type="non-terminal residue" evidence="2">
    <location>
        <position position="1"/>
    </location>
</feature>
<organism evidence="2 3">
    <name type="scientific">Mucuna pruriens</name>
    <name type="common">Velvet bean</name>
    <name type="synonym">Dolichos pruriens</name>
    <dbReference type="NCBI Taxonomy" id="157652"/>
    <lineage>
        <taxon>Eukaryota</taxon>
        <taxon>Viridiplantae</taxon>
        <taxon>Streptophyta</taxon>
        <taxon>Embryophyta</taxon>
        <taxon>Tracheophyta</taxon>
        <taxon>Spermatophyta</taxon>
        <taxon>Magnoliopsida</taxon>
        <taxon>eudicotyledons</taxon>
        <taxon>Gunneridae</taxon>
        <taxon>Pentapetalae</taxon>
        <taxon>rosids</taxon>
        <taxon>fabids</taxon>
        <taxon>Fabales</taxon>
        <taxon>Fabaceae</taxon>
        <taxon>Papilionoideae</taxon>
        <taxon>50 kb inversion clade</taxon>
        <taxon>NPAAA clade</taxon>
        <taxon>indigoferoid/millettioid clade</taxon>
        <taxon>Phaseoleae</taxon>
        <taxon>Mucuna</taxon>
    </lineage>
</organism>
<evidence type="ECO:0000313" key="2">
    <source>
        <dbReference type="EMBL" id="RDX96661.1"/>
    </source>
</evidence>
<dbReference type="AlphaFoldDB" id="A0A371H1I5"/>
<evidence type="ECO:0000313" key="3">
    <source>
        <dbReference type="Proteomes" id="UP000257109"/>
    </source>
</evidence>
<feature type="compositionally biased region" description="Basic and acidic residues" evidence="1">
    <location>
        <begin position="60"/>
        <end position="88"/>
    </location>
</feature>
<proteinExistence type="predicted"/>
<evidence type="ECO:0000256" key="1">
    <source>
        <dbReference type="SAM" id="MobiDB-lite"/>
    </source>
</evidence>
<reference evidence="2" key="1">
    <citation type="submission" date="2018-05" db="EMBL/GenBank/DDBJ databases">
        <title>Draft genome of Mucuna pruriens seed.</title>
        <authorList>
            <person name="Nnadi N.E."/>
            <person name="Vos R."/>
            <person name="Hasami M.H."/>
            <person name="Devisetty U.K."/>
            <person name="Aguiy J.C."/>
        </authorList>
    </citation>
    <scope>NUCLEOTIDE SEQUENCE [LARGE SCALE GENOMIC DNA]</scope>
    <source>
        <strain evidence="2">JCA_2017</strain>
    </source>
</reference>
<name>A0A371H1I5_MUCPR</name>
<dbReference type="EMBL" id="QJKJ01003836">
    <property type="protein sequence ID" value="RDX96661.1"/>
    <property type="molecule type" value="Genomic_DNA"/>
</dbReference>
<accession>A0A371H1I5</accession>
<dbReference type="STRING" id="157652.A0A371H1I5"/>
<dbReference type="Proteomes" id="UP000257109">
    <property type="component" value="Unassembled WGS sequence"/>
</dbReference>
<gene>
    <name evidence="2" type="ORF">CR513_20634</name>
</gene>
<comment type="caution">
    <text evidence="2">The sequence shown here is derived from an EMBL/GenBank/DDBJ whole genome shotgun (WGS) entry which is preliminary data.</text>
</comment>
<feature type="region of interest" description="Disordered" evidence="1">
    <location>
        <begin position="51"/>
        <end position="88"/>
    </location>
</feature>
<protein>
    <submittedName>
        <fullName evidence="2">Uncharacterized protein</fullName>
    </submittedName>
</protein>
<sequence length="88" mass="10362">MEKSLTTNSLRLYKGETVVRKKLFMEVTLGKYNDEILHDVVPMEATHGQKVTFKPLSPREVTKDQLKLNMKREKEQKEKREKERAETA</sequence>
<keyword evidence="3" id="KW-1185">Reference proteome</keyword>
<dbReference type="OrthoDB" id="1747743at2759"/>